<dbReference type="EMBL" id="CP111023">
    <property type="protein sequence ID" value="WAR21014.1"/>
    <property type="molecule type" value="Genomic_DNA"/>
</dbReference>
<proteinExistence type="inferred from homology"/>
<dbReference type="InterPro" id="IPR015917">
    <property type="entry name" value="Pept_C14A"/>
</dbReference>
<evidence type="ECO:0000256" key="3">
    <source>
        <dbReference type="ARBA" id="ARBA00022801"/>
    </source>
</evidence>
<organism evidence="10 11">
    <name type="scientific">Mya arenaria</name>
    <name type="common">Soft-shell clam</name>
    <dbReference type="NCBI Taxonomy" id="6604"/>
    <lineage>
        <taxon>Eukaryota</taxon>
        <taxon>Metazoa</taxon>
        <taxon>Spiralia</taxon>
        <taxon>Lophotrochozoa</taxon>
        <taxon>Mollusca</taxon>
        <taxon>Bivalvia</taxon>
        <taxon>Autobranchia</taxon>
        <taxon>Heteroconchia</taxon>
        <taxon>Euheterodonta</taxon>
        <taxon>Imparidentia</taxon>
        <taxon>Neoheterodontei</taxon>
        <taxon>Myida</taxon>
        <taxon>Myoidea</taxon>
        <taxon>Myidae</taxon>
        <taxon>Mya</taxon>
    </lineage>
</organism>
<dbReference type="Pfam" id="PF00656">
    <property type="entry name" value="Peptidase_C14"/>
    <property type="match status" value="1"/>
</dbReference>
<evidence type="ECO:0000313" key="10">
    <source>
        <dbReference type="EMBL" id="WAR21014.1"/>
    </source>
</evidence>
<sequence length="381" mass="42468">MADFTDSNPYKDEGTDVDAISGRQDTDGEGGDTSRVNRMPRTDIETDVETTHNVETDVDVTSDVGTDVDVGTSRDGNMVGKKGNVEKTMPDRGAVKASTGLTSAVRPGPEPVSVESDSYNMEHKRRGYALLINQERFSADLQRQGYTKRTGTAVDERNISRKLKELGFDVTIFPDLTANHIKNMCAKMADKDHSDCDCFVFVILSHGEEGVVYGTDKEVEIKELASYFRGDRCPTLIGKPKLFIIQACRGNQTDPGVKVNVTDALKEASDDKTEVRKDVLTIKLPVEADFLFAYSTVPGYYSWRNGANGSWFIQALCAVLVKHLEKGIEIRKLLTLVNRQVAQNFQSSNPDNEDFHRMKQVPCISSMLTKDLYLCKKKRKR</sequence>
<evidence type="ECO:0000256" key="7">
    <source>
        <dbReference type="SAM" id="MobiDB-lite"/>
    </source>
</evidence>
<dbReference type="SUPFAM" id="SSF52129">
    <property type="entry name" value="Caspase-like"/>
    <property type="match status" value="1"/>
</dbReference>
<dbReference type="InterPro" id="IPR001309">
    <property type="entry name" value="Pept_C14_p20"/>
</dbReference>
<dbReference type="InterPro" id="IPR029030">
    <property type="entry name" value="Caspase-like_dom_sf"/>
</dbReference>
<dbReference type="PROSITE" id="PS01121">
    <property type="entry name" value="CASPASE_HIS"/>
    <property type="match status" value="1"/>
</dbReference>
<evidence type="ECO:0000256" key="2">
    <source>
        <dbReference type="ARBA" id="ARBA00022670"/>
    </source>
</evidence>
<dbReference type="Proteomes" id="UP001164746">
    <property type="component" value="Chromosome 12"/>
</dbReference>
<evidence type="ECO:0000259" key="8">
    <source>
        <dbReference type="PROSITE" id="PS50207"/>
    </source>
</evidence>
<dbReference type="CDD" id="cd00032">
    <property type="entry name" value="CASc"/>
    <property type="match status" value="1"/>
</dbReference>
<keyword evidence="11" id="KW-1185">Reference proteome</keyword>
<feature type="region of interest" description="Disordered" evidence="7">
    <location>
        <begin position="1"/>
        <end position="47"/>
    </location>
</feature>
<dbReference type="PANTHER" id="PTHR10454">
    <property type="entry name" value="CASPASE"/>
    <property type="match status" value="1"/>
</dbReference>
<protein>
    <submittedName>
        <fullName evidence="10">CASP1-like protein</fullName>
    </submittedName>
</protein>
<dbReference type="PROSITE" id="PS50208">
    <property type="entry name" value="CASPASE_P20"/>
    <property type="match status" value="1"/>
</dbReference>
<comment type="similarity">
    <text evidence="1 6">Belongs to the peptidase C14A family.</text>
</comment>
<name>A0ABY7FI39_MYAAR</name>
<keyword evidence="4" id="KW-0788">Thiol protease</keyword>
<gene>
    <name evidence="10" type="ORF">MAR_014988</name>
</gene>
<feature type="region of interest" description="Disordered" evidence="7">
    <location>
        <begin position="98"/>
        <end position="117"/>
    </location>
</feature>
<dbReference type="SMART" id="SM00115">
    <property type="entry name" value="CASc"/>
    <property type="match status" value="1"/>
</dbReference>
<keyword evidence="5" id="KW-0865">Zymogen</keyword>
<dbReference type="PROSITE" id="PS01122">
    <property type="entry name" value="CASPASE_CYS"/>
    <property type="match status" value="1"/>
</dbReference>
<evidence type="ECO:0000256" key="1">
    <source>
        <dbReference type="ARBA" id="ARBA00010134"/>
    </source>
</evidence>
<dbReference type="InterPro" id="IPR011600">
    <property type="entry name" value="Pept_C14_caspase"/>
</dbReference>
<feature type="region of interest" description="Disordered" evidence="7">
    <location>
        <begin position="63"/>
        <end position="88"/>
    </location>
</feature>
<evidence type="ECO:0000259" key="9">
    <source>
        <dbReference type="PROSITE" id="PS50208"/>
    </source>
</evidence>
<evidence type="ECO:0000256" key="4">
    <source>
        <dbReference type="ARBA" id="ARBA00022807"/>
    </source>
</evidence>
<evidence type="ECO:0000313" key="11">
    <source>
        <dbReference type="Proteomes" id="UP001164746"/>
    </source>
</evidence>
<keyword evidence="3" id="KW-0378">Hydrolase</keyword>
<dbReference type="PRINTS" id="PR00376">
    <property type="entry name" value="IL1BCENZYME"/>
</dbReference>
<dbReference type="InterPro" id="IPR016129">
    <property type="entry name" value="Caspase_his_AS"/>
</dbReference>
<feature type="domain" description="Caspase family p20" evidence="9">
    <location>
        <begin position="125"/>
        <end position="252"/>
    </location>
</feature>
<evidence type="ECO:0000256" key="5">
    <source>
        <dbReference type="ARBA" id="ARBA00023145"/>
    </source>
</evidence>
<evidence type="ECO:0000256" key="6">
    <source>
        <dbReference type="RuleBase" id="RU003971"/>
    </source>
</evidence>
<dbReference type="PROSITE" id="PS50207">
    <property type="entry name" value="CASPASE_P10"/>
    <property type="match status" value="1"/>
</dbReference>
<dbReference type="PANTHER" id="PTHR10454:SF232">
    <property type="entry name" value="AT03047P-RELATED"/>
    <property type="match status" value="1"/>
</dbReference>
<dbReference type="Gene3D" id="3.40.50.1460">
    <property type="match status" value="1"/>
</dbReference>
<dbReference type="InterPro" id="IPR002398">
    <property type="entry name" value="Pept_C14"/>
</dbReference>
<reference evidence="10" key="1">
    <citation type="submission" date="2022-11" db="EMBL/GenBank/DDBJ databases">
        <title>Centuries of genome instability and evolution in soft-shell clam transmissible cancer (bioRxiv).</title>
        <authorList>
            <person name="Hart S.F.M."/>
            <person name="Yonemitsu M.A."/>
            <person name="Giersch R.M."/>
            <person name="Beal B.F."/>
            <person name="Arriagada G."/>
            <person name="Davis B.W."/>
            <person name="Ostrander E.A."/>
            <person name="Goff S.P."/>
            <person name="Metzger M.J."/>
        </authorList>
    </citation>
    <scope>NUCLEOTIDE SEQUENCE</scope>
    <source>
        <strain evidence="10">MELC-2E11</strain>
        <tissue evidence="10">Siphon/mantle</tissue>
    </source>
</reference>
<feature type="domain" description="Caspase family p10" evidence="8">
    <location>
        <begin position="280"/>
        <end position="376"/>
    </location>
</feature>
<accession>A0ABY7FI39</accession>
<keyword evidence="2" id="KW-0645">Protease</keyword>
<dbReference type="InterPro" id="IPR033139">
    <property type="entry name" value="Caspase_cys_AS"/>
</dbReference>
<dbReference type="InterPro" id="IPR002138">
    <property type="entry name" value="Pept_C14_p10"/>
</dbReference>
<feature type="compositionally biased region" description="Low complexity" evidence="7">
    <location>
        <begin position="63"/>
        <end position="73"/>
    </location>
</feature>